<dbReference type="GO" id="GO:0003700">
    <property type="term" value="F:DNA-binding transcription factor activity"/>
    <property type="evidence" value="ECO:0007669"/>
    <property type="project" value="TreeGrafter"/>
</dbReference>
<sequence>MKKNSILFSVTIVFLSSCLLVLLYGNLAEDHGNLSSPNSVDHQELEQNNQHHLLDHFRQKKCNRPDNPDPNAEIVVLSPTTLMTTNRFVCELCNKGFQRDQNLQLHRRGHNLPWKPPQRTDVEVKKRVYVCLEPTCIPHNPTRALGEEMEM</sequence>
<evidence type="ECO:0000256" key="4">
    <source>
        <dbReference type="ARBA" id="ARBA00022833"/>
    </source>
</evidence>
<keyword evidence="9" id="KW-0732">Signal</keyword>
<reference evidence="11 12" key="1">
    <citation type="journal article" date="2021" name="Hortic Res">
        <title>The domestication of Cucurbita argyrosperma as revealed by the genome of its wild relative.</title>
        <authorList>
            <person name="Barrera-Redondo J."/>
            <person name="Sanchez-de la Vega G."/>
            <person name="Aguirre-Liguori J.A."/>
            <person name="Castellanos-Morales G."/>
            <person name="Gutierrez-Guerrero Y.T."/>
            <person name="Aguirre-Dugua X."/>
            <person name="Aguirre-Planter E."/>
            <person name="Tenaillon M.I."/>
            <person name="Lira-Saade R."/>
            <person name="Eguiarte L.E."/>
        </authorList>
    </citation>
    <scope>NUCLEOTIDE SEQUENCE [LARGE SCALE GENOMIC DNA]</scope>
    <source>
        <strain evidence="11">JBR-2021</strain>
    </source>
</reference>
<keyword evidence="5" id="KW-0805">Transcription regulation</keyword>
<dbReference type="Pfam" id="PF12874">
    <property type="entry name" value="zf-met"/>
    <property type="match status" value="1"/>
</dbReference>
<name>A0AAV6M6G4_9ROSI</name>
<dbReference type="Proteomes" id="UP000685013">
    <property type="component" value="Chromosome 17"/>
</dbReference>
<keyword evidence="12" id="KW-1185">Reference proteome</keyword>
<organism evidence="11 12">
    <name type="scientific">Cucurbita argyrosperma subsp. sororia</name>
    <dbReference type="NCBI Taxonomy" id="37648"/>
    <lineage>
        <taxon>Eukaryota</taxon>
        <taxon>Viridiplantae</taxon>
        <taxon>Streptophyta</taxon>
        <taxon>Embryophyta</taxon>
        <taxon>Tracheophyta</taxon>
        <taxon>Spermatophyta</taxon>
        <taxon>Magnoliopsida</taxon>
        <taxon>eudicotyledons</taxon>
        <taxon>Gunneridae</taxon>
        <taxon>Pentapetalae</taxon>
        <taxon>rosids</taxon>
        <taxon>fabids</taxon>
        <taxon>Cucurbitales</taxon>
        <taxon>Cucurbitaceae</taxon>
        <taxon>Cucurbiteae</taxon>
        <taxon>Cucurbita</taxon>
    </lineage>
</organism>
<feature type="signal peptide" evidence="9">
    <location>
        <begin position="1"/>
        <end position="28"/>
    </location>
</feature>
<evidence type="ECO:0000256" key="2">
    <source>
        <dbReference type="ARBA" id="ARBA00022737"/>
    </source>
</evidence>
<accession>A0AAV6M6G4</accession>
<dbReference type="PANTHER" id="PTHR10593">
    <property type="entry name" value="SERINE/THREONINE-PROTEIN KINASE RIO"/>
    <property type="match status" value="1"/>
</dbReference>
<evidence type="ECO:0000313" key="12">
    <source>
        <dbReference type="Proteomes" id="UP000685013"/>
    </source>
</evidence>
<dbReference type="GO" id="GO:0003677">
    <property type="term" value="F:DNA binding"/>
    <property type="evidence" value="ECO:0007669"/>
    <property type="project" value="UniProtKB-KW"/>
</dbReference>
<protein>
    <submittedName>
        <fullName evidence="11">Zinc finger protein MAGPIE</fullName>
    </submittedName>
</protein>
<dbReference type="InterPro" id="IPR013087">
    <property type="entry name" value="Znf_C2H2_type"/>
</dbReference>
<evidence type="ECO:0000256" key="3">
    <source>
        <dbReference type="ARBA" id="ARBA00022771"/>
    </source>
</evidence>
<evidence type="ECO:0000256" key="1">
    <source>
        <dbReference type="ARBA" id="ARBA00022723"/>
    </source>
</evidence>
<keyword evidence="1" id="KW-0479">Metal-binding</keyword>
<feature type="domain" description="C2H2-type" evidence="10">
    <location>
        <begin position="88"/>
        <end position="110"/>
    </location>
</feature>
<evidence type="ECO:0000256" key="6">
    <source>
        <dbReference type="ARBA" id="ARBA00023125"/>
    </source>
</evidence>
<dbReference type="Pfam" id="PF22996">
    <property type="entry name" value="C2H2-2nd_BIRD-IDD"/>
    <property type="match status" value="1"/>
</dbReference>
<dbReference type="PROSITE" id="PS00028">
    <property type="entry name" value="ZINC_FINGER_C2H2_1"/>
    <property type="match status" value="1"/>
</dbReference>
<dbReference type="PANTHER" id="PTHR10593:SF234">
    <property type="entry name" value="C2H2-TYPE DOMAIN-CONTAINING PROTEIN"/>
    <property type="match status" value="1"/>
</dbReference>
<feature type="chain" id="PRO_5043361108" evidence="9">
    <location>
        <begin position="29"/>
        <end position="151"/>
    </location>
</feature>
<evidence type="ECO:0000256" key="8">
    <source>
        <dbReference type="PROSITE-ProRule" id="PRU00042"/>
    </source>
</evidence>
<keyword evidence="2" id="KW-0677">Repeat</keyword>
<evidence type="ECO:0000313" key="11">
    <source>
        <dbReference type="EMBL" id="KAG6575847.1"/>
    </source>
</evidence>
<keyword evidence="3 8" id="KW-0863">Zinc-finger</keyword>
<dbReference type="PROSITE" id="PS51257">
    <property type="entry name" value="PROKAR_LIPOPROTEIN"/>
    <property type="match status" value="1"/>
</dbReference>
<proteinExistence type="predicted"/>
<dbReference type="FunFam" id="3.30.160.60:FF:000554">
    <property type="entry name" value="protein indeterminate-domain 12-like"/>
    <property type="match status" value="1"/>
</dbReference>
<evidence type="ECO:0000256" key="9">
    <source>
        <dbReference type="SAM" id="SignalP"/>
    </source>
</evidence>
<evidence type="ECO:0000256" key="5">
    <source>
        <dbReference type="ARBA" id="ARBA00023015"/>
    </source>
</evidence>
<keyword evidence="4" id="KW-0862">Zinc</keyword>
<evidence type="ECO:0000259" key="10">
    <source>
        <dbReference type="PROSITE" id="PS50157"/>
    </source>
</evidence>
<keyword evidence="6" id="KW-0238">DNA-binding</keyword>
<dbReference type="GO" id="GO:0005634">
    <property type="term" value="C:nucleus"/>
    <property type="evidence" value="ECO:0007669"/>
    <property type="project" value="TreeGrafter"/>
</dbReference>
<dbReference type="GO" id="GO:0008270">
    <property type="term" value="F:zinc ion binding"/>
    <property type="evidence" value="ECO:0007669"/>
    <property type="project" value="UniProtKB-KW"/>
</dbReference>
<dbReference type="AlphaFoldDB" id="A0AAV6M6G4"/>
<gene>
    <name evidence="11" type="primary">MGP</name>
    <name evidence="11" type="ORF">SDJN03_26486</name>
</gene>
<dbReference type="EMBL" id="JAGKQH010000017">
    <property type="protein sequence ID" value="KAG6575847.1"/>
    <property type="molecule type" value="Genomic_DNA"/>
</dbReference>
<dbReference type="InterPro" id="IPR031140">
    <property type="entry name" value="IDD1-16"/>
</dbReference>
<dbReference type="InterPro" id="IPR055186">
    <property type="entry name" value="C2H2-2nd_BIRD-IDD"/>
</dbReference>
<comment type="caution">
    <text evidence="11">The sequence shown here is derived from an EMBL/GenBank/DDBJ whole genome shotgun (WGS) entry which is preliminary data.</text>
</comment>
<evidence type="ECO:0000256" key="7">
    <source>
        <dbReference type="ARBA" id="ARBA00023163"/>
    </source>
</evidence>
<keyword evidence="7" id="KW-0804">Transcription</keyword>
<feature type="non-terminal residue" evidence="11">
    <location>
        <position position="1"/>
    </location>
</feature>
<dbReference type="PROSITE" id="PS50157">
    <property type="entry name" value="ZINC_FINGER_C2H2_2"/>
    <property type="match status" value="1"/>
</dbReference>